<sequence length="288" mass="31623">MLPIPAAFFLFLSFFLDQTTAYNPNKSPSRNAVLLSNIQTLTLHANRKTSHRRVHAIPQLTCVGPSKRICSLYTPDVMRCTNQGYDYDENDIQWTCTAELPPEFKLGSTEVVCEGYRDSNDPWILKGSCGVEYRMLLTEEGERKFGYMTGGALDDRSWAEQLWDFVKGVGTIFIVMGSFIALMSYCNRSTINNVRGAGGWFGGGGGGGWGPPGPPPPYDYHGRYTKTETWQPGFWSGALAGGLAGYGLGNRRSSGRRTVYTPSSSGSSSAGPSNWTRESTGFGGTRRR</sequence>
<dbReference type="VEuPathDB" id="FungiDB:CPAG_00175"/>
<dbReference type="InterPro" id="IPR009567">
    <property type="entry name" value="SARAF"/>
</dbReference>
<dbReference type="PANTHER" id="PTHR15929">
    <property type="entry name" value="STORE-OPERATED CALCIUM ENTRY-ASSOCIATED REGULATORY FACTOR"/>
    <property type="match status" value="1"/>
</dbReference>
<proteinExistence type="inferred from homology"/>
<evidence type="ECO:0000256" key="11">
    <source>
        <dbReference type="ARBA" id="ARBA00023065"/>
    </source>
</evidence>
<keyword evidence="9" id="KW-0106">Calcium</keyword>
<keyword evidence="11" id="KW-0406">Ion transport</keyword>
<name>A0A0J6ETI2_COCPO</name>
<evidence type="ECO:0000256" key="4">
    <source>
        <dbReference type="ARBA" id="ARBA00022448"/>
    </source>
</evidence>
<keyword evidence="10" id="KW-1133">Transmembrane helix</keyword>
<keyword evidence="8" id="KW-0256">Endoplasmic reticulum</keyword>
<reference evidence="17" key="3">
    <citation type="journal article" date="2010" name="Genome Res.">
        <title>Population genomic sequencing of Coccidioides fungi reveals recent hybridization and transposon control.</title>
        <authorList>
            <person name="Neafsey D.E."/>
            <person name="Barker B.M."/>
            <person name="Sharpton T.J."/>
            <person name="Stajich J.E."/>
            <person name="Park D.J."/>
            <person name="Whiston E."/>
            <person name="Hung C.-Y."/>
            <person name="McMahan C."/>
            <person name="White J."/>
            <person name="Sykes S."/>
            <person name="Heiman D."/>
            <person name="Young S."/>
            <person name="Zeng Q."/>
            <person name="Abouelleil A."/>
            <person name="Aftuck L."/>
            <person name="Bessette D."/>
            <person name="Brown A."/>
            <person name="FitzGerald M."/>
            <person name="Lui A."/>
            <person name="Macdonald J.P."/>
            <person name="Priest M."/>
            <person name="Orbach M.J."/>
            <person name="Galgiani J.N."/>
            <person name="Kirkland T.N."/>
            <person name="Cole G.T."/>
            <person name="Birren B.W."/>
            <person name="Henn M.R."/>
            <person name="Taylor J.W."/>
            <person name="Rounsley S.D."/>
        </authorList>
    </citation>
    <scope>NUCLEOTIDE SEQUENCE [LARGE SCALE GENOMIC DNA]</scope>
    <source>
        <strain evidence="17">RMSCC 3488</strain>
    </source>
</reference>
<dbReference type="AlphaFoldDB" id="A0A0J6ETI2"/>
<keyword evidence="7 15" id="KW-0732">Signal</keyword>
<keyword evidence="4" id="KW-0813">Transport</keyword>
<keyword evidence="12" id="KW-0472">Membrane</keyword>
<comment type="subcellular location">
    <subcellularLocation>
        <location evidence="1">Endoplasmic reticulum membrane</location>
        <topology evidence="1">Single-pass type I membrane protein</topology>
    </subcellularLocation>
</comment>
<evidence type="ECO:0000256" key="8">
    <source>
        <dbReference type="ARBA" id="ARBA00022824"/>
    </source>
</evidence>
<dbReference type="GO" id="GO:0006816">
    <property type="term" value="P:calcium ion transport"/>
    <property type="evidence" value="ECO:0007669"/>
    <property type="project" value="UniProtKB-KW"/>
</dbReference>
<evidence type="ECO:0000256" key="5">
    <source>
        <dbReference type="ARBA" id="ARBA00022568"/>
    </source>
</evidence>
<dbReference type="PANTHER" id="PTHR15929:SF0">
    <property type="entry name" value="STORE-OPERATED CALCIUM ENTRY-ASSOCIATED REGULATORY FACTOR"/>
    <property type="match status" value="1"/>
</dbReference>
<evidence type="ECO:0000313" key="17">
    <source>
        <dbReference type="Proteomes" id="UP000054567"/>
    </source>
</evidence>
<feature type="compositionally biased region" description="Low complexity" evidence="14">
    <location>
        <begin position="262"/>
        <end position="273"/>
    </location>
</feature>
<feature type="region of interest" description="Disordered" evidence="14">
    <location>
        <begin position="249"/>
        <end position="288"/>
    </location>
</feature>
<organism evidence="16 17">
    <name type="scientific">Coccidioides posadasii RMSCC 3488</name>
    <dbReference type="NCBI Taxonomy" id="454284"/>
    <lineage>
        <taxon>Eukaryota</taxon>
        <taxon>Fungi</taxon>
        <taxon>Dikarya</taxon>
        <taxon>Ascomycota</taxon>
        <taxon>Pezizomycotina</taxon>
        <taxon>Eurotiomycetes</taxon>
        <taxon>Eurotiomycetidae</taxon>
        <taxon>Onygenales</taxon>
        <taxon>Onygenaceae</taxon>
        <taxon>Coccidioides</taxon>
    </lineage>
</organism>
<reference evidence="17" key="2">
    <citation type="journal article" date="2009" name="Genome Res.">
        <title>Comparative genomic analyses of the human fungal pathogens Coccidioides and their relatives.</title>
        <authorList>
            <person name="Sharpton T.J."/>
            <person name="Stajich J.E."/>
            <person name="Rounsley S.D."/>
            <person name="Gardner M.J."/>
            <person name="Wortman J.R."/>
            <person name="Jordar V.S."/>
            <person name="Maiti R."/>
            <person name="Kodira C.D."/>
            <person name="Neafsey D.E."/>
            <person name="Zeng Q."/>
            <person name="Hung C.-Y."/>
            <person name="McMahan C."/>
            <person name="Muszewska A."/>
            <person name="Grynberg M."/>
            <person name="Mandel M.A."/>
            <person name="Kellner E.M."/>
            <person name="Barker B.M."/>
            <person name="Galgiani J.N."/>
            <person name="Orbach M.J."/>
            <person name="Kirkland T.N."/>
            <person name="Cole G.T."/>
            <person name="Henn M.R."/>
            <person name="Birren B.W."/>
            <person name="Taylor J.W."/>
        </authorList>
    </citation>
    <scope>NUCLEOTIDE SEQUENCE [LARGE SCALE GENOMIC DNA]</scope>
    <source>
        <strain evidence="17">RMSCC 3488</strain>
    </source>
</reference>
<gene>
    <name evidence="16" type="ORF">CPAG_00175</name>
</gene>
<dbReference type="Proteomes" id="UP000054567">
    <property type="component" value="Unassembled WGS sequence"/>
</dbReference>
<reference evidence="16 17" key="1">
    <citation type="submission" date="2007-06" db="EMBL/GenBank/DDBJ databases">
        <title>The Genome Sequence of Coccidioides posadasii RMSCC_3488.</title>
        <authorList>
            <consortium name="Coccidioides Genome Resources Consortium"/>
            <consortium name="The Broad Institute Genome Sequencing Platform"/>
            <person name="Henn M.R."/>
            <person name="Sykes S."/>
            <person name="Young S."/>
            <person name="Jaffe D."/>
            <person name="Berlin A."/>
            <person name="Alvarez P."/>
            <person name="Butler J."/>
            <person name="Gnerre S."/>
            <person name="Grabherr M."/>
            <person name="Mauceli E."/>
            <person name="Brockman W."/>
            <person name="Kodira C."/>
            <person name="Alvarado L."/>
            <person name="Zeng Q."/>
            <person name="Crawford M."/>
            <person name="Antoine C."/>
            <person name="Devon K."/>
            <person name="Galgiani J."/>
            <person name="Orsborn K."/>
            <person name="Lewis M.L."/>
            <person name="Nusbaum C."/>
            <person name="Galagan J."/>
            <person name="Birren B."/>
        </authorList>
    </citation>
    <scope>NUCLEOTIDE SEQUENCE [LARGE SCALE GENOMIC DNA]</scope>
    <source>
        <strain evidence="16 17">RMSCC 3488</strain>
    </source>
</reference>
<evidence type="ECO:0000256" key="3">
    <source>
        <dbReference type="ARBA" id="ARBA00016584"/>
    </source>
</evidence>
<keyword evidence="5" id="KW-0109">Calcium transport</keyword>
<accession>A0A0J6ETI2</accession>
<keyword evidence="6" id="KW-0812">Transmembrane</keyword>
<dbReference type="Pfam" id="PF06682">
    <property type="entry name" value="SARAF"/>
    <property type="match status" value="1"/>
</dbReference>
<dbReference type="GO" id="GO:0005789">
    <property type="term" value="C:endoplasmic reticulum membrane"/>
    <property type="evidence" value="ECO:0007669"/>
    <property type="project" value="UniProtKB-SubCell"/>
</dbReference>
<feature type="chain" id="PRO_5005270718" description="Store-operated calcium entry-associated regulatory factor" evidence="15">
    <location>
        <begin position="22"/>
        <end position="288"/>
    </location>
</feature>
<comment type="similarity">
    <text evidence="2">Belongs to the SARAF family.</text>
</comment>
<evidence type="ECO:0000256" key="14">
    <source>
        <dbReference type="SAM" id="MobiDB-lite"/>
    </source>
</evidence>
<evidence type="ECO:0000256" key="7">
    <source>
        <dbReference type="ARBA" id="ARBA00022729"/>
    </source>
</evidence>
<evidence type="ECO:0000256" key="9">
    <source>
        <dbReference type="ARBA" id="ARBA00022837"/>
    </source>
</evidence>
<dbReference type="EMBL" id="DS268109">
    <property type="protein sequence ID" value="KMM63821.1"/>
    <property type="molecule type" value="Genomic_DNA"/>
</dbReference>
<protein>
    <recommendedName>
        <fullName evidence="3">Store-operated calcium entry-associated regulatory factor</fullName>
    </recommendedName>
    <alternativeName>
        <fullName evidence="13">Transmembrane protein 66</fullName>
    </alternativeName>
</protein>
<evidence type="ECO:0000256" key="12">
    <source>
        <dbReference type="ARBA" id="ARBA00023136"/>
    </source>
</evidence>
<dbReference type="OrthoDB" id="20303at2759"/>
<evidence type="ECO:0000256" key="6">
    <source>
        <dbReference type="ARBA" id="ARBA00022692"/>
    </source>
</evidence>
<evidence type="ECO:0000256" key="13">
    <source>
        <dbReference type="ARBA" id="ARBA00031116"/>
    </source>
</evidence>
<evidence type="ECO:0000256" key="10">
    <source>
        <dbReference type="ARBA" id="ARBA00022989"/>
    </source>
</evidence>
<feature type="signal peptide" evidence="15">
    <location>
        <begin position="1"/>
        <end position="21"/>
    </location>
</feature>
<dbReference type="GO" id="GO:2001256">
    <property type="term" value="P:regulation of store-operated calcium entry"/>
    <property type="evidence" value="ECO:0007669"/>
    <property type="project" value="InterPro"/>
</dbReference>
<evidence type="ECO:0000256" key="15">
    <source>
        <dbReference type="SAM" id="SignalP"/>
    </source>
</evidence>
<evidence type="ECO:0000256" key="1">
    <source>
        <dbReference type="ARBA" id="ARBA00004115"/>
    </source>
</evidence>
<evidence type="ECO:0000313" key="16">
    <source>
        <dbReference type="EMBL" id="KMM63821.1"/>
    </source>
</evidence>
<evidence type="ECO:0000256" key="2">
    <source>
        <dbReference type="ARBA" id="ARBA00006833"/>
    </source>
</evidence>